<name>A0A9X7J481_9FIRM</name>
<evidence type="ECO:0000313" key="2">
    <source>
        <dbReference type="Proteomes" id="UP000239430"/>
    </source>
</evidence>
<dbReference type="Proteomes" id="UP000239430">
    <property type="component" value="Unassembled WGS sequence"/>
</dbReference>
<comment type="caution">
    <text evidence="1">The sequence shown here is derived from an EMBL/GenBank/DDBJ whole genome shotgun (WGS) entry which is preliminary data.</text>
</comment>
<reference evidence="1 2" key="1">
    <citation type="submission" date="2018-03" db="EMBL/GenBank/DDBJ databases">
        <title>Genome sequence of Moorella stamsii DSM 26217.</title>
        <authorList>
            <person name="Poehlein A."/>
            <person name="Daniel R."/>
        </authorList>
    </citation>
    <scope>NUCLEOTIDE SEQUENCE [LARGE SCALE GENOMIC DNA]</scope>
    <source>
        <strain evidence="2">DSM 26217</strain>
    </source>
</reference>
<dbReference type="AlphaFoldDB" id="A0A9X7J481"/>
<dbReference type="EMBL" id="PVXL01000026">
    <property type="protein sequence ID" value="PRR75368.1"/>
    <property type="molecule type" value="Genomic_DNA"/>
</dbReference>
<evidence type="ECO:0000313" key="1">
    <source>
        <dbReference type="EMBL" id="PRR75368.1"/>
    </source>
</evidence>
<keyword evidence="2" id="KW-1185">Reference proteome</keyword>
<organism evidence="1 2">
    <name type="scientific">Neomoorella stamsii</name>
    <dbReference type="NCBI Taxonomy" id="1266720"/>
    <lineage>
        <taxon>Bacteria</taxon>
        <taxon>Bacillati</taxon>
        <taxon>Bacillota</taxon>
        <taxon>Clostridia</taxon>
        <taxon>Neomoorellales</taxon>
        <taxon>Neomoorellaceae</taxon>
        <taxon>Neomoorella</taxon>
    </lineage>
</organism>
<protein>
    <submittedName>
        <fullName evidence="1">Uncharacterized protein</fullName>
    </submittedName>
</protein>
<accession>A0A9X7J481</accession>
<dbReference type="InterPro" id="IPR038071">
    <property type="entry name" value="UROD/MetE-like_sf"/>
</dbReference>
<gene>
    <name evidence="1" type="ORF">MOST_09240</name>
</gene>
<proteinExistence type="predicted"/>
<dbReference type="PROSITE" id="PS51257">
    <property type="entry name" value="PROKAR_LIPOPROTEIN"/>
    <property type="match status" value="1"/>
</dbReference>
<dbReference type="Gene3D" id="3.20.20.210">
    <property type="match status" value="1"/>
</dbReference>
<dbReference type="RefSeq" id="WP_054936512.1">
    <property type="nucleotide sequence ID" value="NZ_PVXL01000026.1"/>
</dbReference>
<sequence>METGPKELIAVQAREVLAKGAPGGGFILGCDVVPYGAPPEKVLYLKQVLAAYMAEHGGIA</sequence>